<organism evidence="2">
    <name type="scientific">Clostridium perfringens</name>
    <dbReference type="NCBI Taxonomy" id="1502"/>
    <lineage>
        <taxon>Bacteria</taxon>
        <taxon>Bacillati</taxon>
        <taxon>Bacillota</taxon>
        <taxon>Clostridia</taxon>
        <taxon>Eubacteriales</taxon>
        <taxon>Clostridiaceae</taxon>
        <taxon>Clostridium</taxon>
    </lineage>
</organism>
<keyword evidence="1" id="KW-0812">Transmembrane</keyword>
<keyword evidence="1" id="KW-0472">Membrane</keyword>
<accession>A0A6G4ZB70</accession>
<protein>
    <submittedName>
        <fullName evidence="2">Uncharacterized protein</fullName>
    </submittedName>
</protein>
<reference evidence="2" key="1">
    <citation type="submission" date="2020-02" db="EMBL/GenBank/DDBJ databases">
        <title>Genomic Insights into the Phylogeny and Genetic Plasticity of the Human and Animal Enteric Pathogen Clostridium perfringens.</title>
        <authorList>
            <person name="Feng Y."/>
            <person name="Hu Y."/>
        </authorList>
    </citation>
    <scope>NUCLEOTIDE SEQUENCE</scope>
    <source>
        <strain evidence="2">CP-08</strain>
    </source>
</reference>
<gene>
    <name evidence="2" type="ORF">G6Z02_04065</name>
</gene>
<feature type="transmembrane region" description="Helical" evidence="1">
    <location>
        <begin position="475"/>
        <end position="493"/>
    </location>
</feature>
<dbReference type="AlphaFoldDB" id="A0A6G4ZB70"/>
<evidence type="ECO:0000256" key="1">
    <source>
        <dbReference type="SAM" id="Phobius"/>
    </source>
</evidence>
<dbReference type="EMBL" id="JAALNF010000001">
    <property type="protein sequence ID" value="NGT89388.1"/>
    <property type="molecule type" value="Genomic_DNA"/>
</dbReference>
<proteinExistence type="predicted"/>
<sequence>MGFNSKVKEGYLDLFYAFKLKDKNLYKKINKDIVDLNCVISNINGKKISLKEEYENYLKYYLYRAKENFQVGENCLELDDIKINVSLDINDSFFEKSRQYKVDLESLEIVGSIYNTVDSECSVSYLPNEEDFVRYKMQQLVDLLEKNNNYSDNELAYILKPYILQPIKIYEKEKKLSDFINVYLWVYTSGCLIIQYTVPISNSNIDNWTKTIEKPFNLNVNLPSYIENKDDYAEYIYSKKIKNYEKAITEYNKYFFTKLGFERYFEGHQSKLQLFTLNKYDNMPKDFGKMNKNNELKRDFFWIINSPYGYVNETIDSRYNEFFEQRYTMNKYASVFAGTHNKILVAWNNSLNTIYDPKYKEYIERNKYFISIGYLLLAIHNLLMKKVYYNSLLEEPYNDLISKKDIIIKKQNLTYIKDYMFYVTRYAYGSLIDVSEYLESTMTYFLQDKSLNKKMEVYNQIVELKESQEKENNNFLISFLALLITILLGVDSIDKITQLIKNRFNFDFTNFNFEIWFILFLASISLFLYLKFKHNIKCLRKIFGYRCRKNYYRLKSFFKILTK</sequence>
<evidence type="ECO:0000313" key="2">
    <source>
        <dbReference type="EMBL" id="NGT89388.1"/>
    </source>
</evidence>
<dbReference type="RefSeq" id="WP_025647947.1">
    <property type="nucleotide sequence ID" value="NZ_CABHIS010000001.1"/>
</dbReference>
<comment type="caution">
    <text evidence="2">The sequence shown here is derived from an EMBL/GenBank/DDBJ whole genome shotgun (WGS) entry which is preliminary data.</text>
</comment>
<name>A0A6G4ZB70_CLOPF</name>
<keyword evidence="1" id="KW-1133">Transmembrane helix</keyword>
<feature type="transmembrane region" description="Helical" evidence="1">
    <location>
        <begin position="368"/>
        <end position="384"/>
    </location>
</feature>
<feature type="transmembrane region" description="Helical" evidence="1">
    <location>
        <begin position="513"/>
        <end position="532"/>
    </location>
</feature>